<dbReference type="RefSeq" id="WP_314016453.1">
    <property type="nucleotide sequence ID" value="NZ_JAVTTP010000001.1"/>
</dbReference>
<dbReference type="EC" id="2.8.2.-" evidence="2"/>
<organism evidence="2 3">
    <name type="scientific">Pricia mediterranea</name>
    <dbReference type="NCBI Taxonomy" id="3076079"/>
    <lineage>
        <taxon>Bacteria</taxon>
        <taxon>Pseudomonadati</taxon>
        <taxon>Bacteroidota</taxon>
        <taxon>Flavobacteriia</taxon>
        <taxon>Flavobacteriales</taxon>
        <taxon>Flavobacteriaceae</taxon>
        <taxon>Pricia</taxon>
    </lineage>
</organism>
<sequence>MKKYAKLERPIIFIGTGRSGTTIISEIFDRHPDLAFPSNYQDRYPKHSKVNLIRSLFDNPLWRTFGQKPQLNKLSSGNRYILKPVEAYNMWNYLTGDDLDFSRDFLFEKYPSEDRIDFIRSYFNKMVLYQNKKRLTFKITGPSRISYLTKIFPDAIFINLKRNLIPTINSFLKVDFWQTRGANQLWWTGAYSEDEKKWAIKNSDNPTLLTAFQIKKIIQITEVEVNRYQPKYLEVYYEDFVADPEKELNRIINFTDLPPFEIANQLRSVKIHNRNKKDTDYFEQDELNKIYQIIK</sequence>
<comment type="caution">
    <text evidence="2">The sequence shown here is derived from an EMBL/GenBank/DDBJ whole genome shotgun (WGS) entry which is preliminary data.</text>
</comment>
<dbReference type="PANTHER" id="PTHR12788">
    <property type="entry name" value="PROTEIN-TYROSINE SULFOTRANSFERASE 2"/>
    <property type="match status" value="1"/>
</dbReference>
<dbReference type="InterPro" id="IPR026634">
    <property type="entry name" value="TPST-like"/>
</dbReference>
<evidence type="ECO:0000256" key="1">
    <source>
        <dbReference type="ARBA" id="ARBA00022679"/>
    </source>
</evidence>
<dbReference type="Gene3D" id="3.40.50.300">
    <property type="entry name" value="P-loop containing nucleotide triphosphate hydrolases"/>
    <property type="match status" value="1"/>
</dbReference>
<reference evidence="2 3" key="1">
    <citation type="submission" date="2023-09" db="EMBL/GenBank/DDBJ databases">
        <title>Novel taxa isolated from Blanes Bay.</title>
        <authorList>
            <person name="Rey-Velasco X."/>
            <person name="Lucena T."/>
        </authorList>
    </citation>
    <scope>NUCLEOTIDE SEQUENCE [LARGE SCALE GENOMIC DNA]</scope>
    <source>
        <strain evidence="2 3">S334</strain>
    </source>
</reference>
<dbReference type="SUPFAM" id="SSF52540">
    <property type="entry name" value="P-loop containing nucleoside triphosphate hydrolases"/>
    <property type="match status" value="1"/>
</dbReference>
<gene>
    <name evidence="2" type="ORF">RQM65_16160</name>
</gene>
<dbReference type="InterPro" id="IPR027417">
    <property type="entry name" value="P-loop_NTPase"/>
</dbReference>
<dbReference type="PANTHER" id="PTHR12788:SF10">
    <property type="entry name" value="PROTEIN-TYROSINE SULFOTRANSFERASE"/>
    <property type="match status" value="1"/>
</dbReference>
<dbReference type="GO" id="GO:0016740">
    <property type="term" value="F:transferase activity"/>
    <property type="evidence" value="ECO:0007669"/>
    <property type="project" value="UniProtKB-KW"/>
</dbReference>
<accession>A0ABU3L9Y3</accession>
<dbReference type="Proteomes" id="UP001250656">
    <property type="component" value="Unassembled WGS sequence"/>
</dbReference>
<protein>
    <submittedName>
        <fullName evidence="2">Sulfotransferase</fullName>
        <ecNumber evidence="2">2.8.2.-</ecNumber>
    </submittedName>
</protein>
<proteinExistence type="predicted"/>
<keyword evidence="1 2" id="KW-0808">Transferase</keyword>
<dbReference type="Pfam" id="PF13469">
    <property type="entry name" value="Sulfotransfer_3"/>
    <property type="match status" value="1"/>
</dbReference>
<evidence type="ECO:0000313" key="2">
    <source>
        <dbReference type="EMBL" id="MDT7830203.1"/>
    </source>
</evidence>
<evidence type="ECO:0000313" key="3">
    <source>
        <dbReference type="Proteomes" id="UP001250656"/>
    </source>
</evidence>
<keyword evidence="3" id="KW-1185">Reference proteome</keyword>
<dbReference type="EMBL" id="JAVTTP010000001">
    <property type="protein sequence ID" value="MDT7830203.1"/>
    <property type="molecule type" value="Genomic_DNA"/>
</dbReference>
<name>A0ABU3L9Y3_9FLAO</name>